<proteinExistence type="inferred from homology"/>
<protein>
    <submittedName>
        <fullName evidence="4">D-TA family PLP-dependent enzyme</fullName>
    </submittedName>
</protein>
<keyword evidence="5" id="KW-1185">Reference proteome</keyword>
<evidence type="ECO:0000313" key="4">
    <source>
        <dbReference type="EMBL" id="WNG50638.1"/>
    </source>
</evidence>
<dbReference type="InterPro" id="IPR042208">
    <property type="entry name" value="D-ser_dehydrat-like_sf"/>
</dbReference>
<evidence type="ECO:0000259" key="3">
    <source>
        <dbReference type="SMART" id="SM01119"/>
    </source>
</evidence>
<evidence type="ECO:0000256" key="2">
    <source>
        <dbReference type="ARBA" id="ARBA00023239"/>
    </source>
</evidence>
<dbReference type="Proteomes" id="UP001611383">
    <property type="component" value="Chromosome"/>
</dbReference>
<dbReference type="Pfam" id="PF01168">
    <property type="entry name" value="Ala_racemase_N"/>
    <property type="match status" value="1"/>
</dbReference>
<dbReference type="InterPro" id="IPR029066">
    <property type="entry name" value="PLP-binding_barrel"/>
</dbReference>
<dbReference type="EMBL" id="CP043494">
    <property type="protein sequence ID" value="WNG50638.1"/>
    <property type="molecule type" value="Genomic_DNA"/>
</dbReference>
<dbReference type="PANTHER" id="PTHR28004:SF2">
    <property type="entry name" value="D-SERINE DEHYDRATASE"/>
    <property type="match status" value="1"/>
</dbReference>
<dbReference type="InterPro" id="IPR026956">
    <property type="entry name" value="D-ser_dehydrat-like_dom"/>
</dbReference>
<organism evidence="4 5">
    <name type="scientific">Archangium minus</name>
    <dbReference type="NCBI Taxonomy" id="83450"/>
    <lineage>
        <taxon>Bacteria</taxon>
        <taxon>Pseudomonadati</taxon>
        <taxon>Myxococcota</taxon>
        <taxon>Myxococcia</taxon>
        <taxon>Myxococcales</taxon>
        <taxon>Cystobacterineae</taxon>
        <taxon>Archangiaceae</taxon>
        <taxon>Archangium</taxon>
    </lineage>
</organism>
<dbReference type="PANTHER" id="PTHR28004">
    <property type="entry name" value="ZGC:162816-RELATED"/>
    <property type="match status" value="1"/>
</dbReference>
<feature type="domain" description="D-serine dehydratase-like" evidence="3">
    <location>
        <begin position="254"/>
        <end position="346"/>
    </location>
</feature>
<name>A0ABY9X5G1_9BACT</name>
<sequence length="368" mass="39832">MSFPSLNDIETPAALVDEDRLERNLAKAAAYMREHGLRWRPHTKTHKVPQVAAMQLDAGAVGVTVATPREAEVMGAVADDVLLAYSPVGASKLERLMALPQRVRLSVGLDSWTVMAGLLDAARKAKRTVGVLVELDLGMRRVGVQTPEKAVELAREAARVECLEYQGVMFYPGHIRMPLAEQGPALAEVSNRLGTFLDALGAAGLKPGIVSGGSTPTLWRSHEVVGMNEVRPGITPFFDRASAWMGACDWEEVAYSVLATVVSTEVPGQAVIDAGSKALAKEELPIGGYGALLDRPEVVVHSLSEEHGLLDLSRTTWKPRVGERVRVVPNHVCVSVNLQDELWAVRGSEVVKHWGVEGRLRGQGRLLL</sequence>
<dbReference type="InterPro" id="IPR001608">
    <property type="entry name" value="Ala_racemase_N"/>
</dbReference>
<keyword evidence="2" id="KW-0456">Lyase</keyword>
<accession>A0ABY9X5G1</accession>
<dbReference type="SMART" id="SM01119">
    <property type="entry name" value="D-ser_dehydrat"/>
    <property type="match status" value="1"/>
</dbReference>
<dbReference type="RefSeq" id="WP_395809955.1">
    <property type="nucleotide sequence ID" value="NZ_CP043494.1"/>
</dbReference>
<dbReference type="Gene3D" id="2.40.37.20">
    <property type="entry name" value="D-serine dehydratase-like domain"/>
    <property type="match status" value="1"/>
</dbReference>
<comment type="similarity">
    <text evidence="1">Belongs to the DSD1 family.</text>
</comment>
<dbReference type="InterPro" id="IPR051466">
    <property type="entry name" value="D-amino_acid_metab_enzyme"/>
</dbReference>
<dbReference type="CDD" id="cd06820">
    <property type="entry name" value="PLPDE_III_LS_D-TA_like"/>
    <property type="match status" value="1"/>
</dbReference>
<evidence type="ECO:0000256" key="1">
    <source>
        <dbReference type="ARBA" id="ARBA00005323"/>
    </source>
</evidence>
<gene>
    <name evidence="4" type="ORF">F0U60_45805</name>
</gene>
<dbReference type="Pfam" id="PF14031">
    <property type="entry name" value="D-ser_dehydrat"/>
    <property type="match status" value="1"/>
</dbReference>
<evidence type="ECO:0000313" key="5">
    <source>
        <dbReference type="Proteomes" id="UP001611383"/>
    </source>
</evidence>
<reference evidence="4 5" key="1">
    <citation type="submission" date="2019-08" db="EMBL/GenBank/DDBJ databases">
        <title>Archangium and Cystobacter genomes.</title>
        <authorList>
            <person name="Chen I.-C.K."/>
            <person name="Wielgoss S."/>
        </authorList>
    </citation>
    <scope>NUCLEOTIDE SEQUENCE [LARGE SCALE GENOMIC DNA]</scope>
    <source>
        <strain evidence="4 5">Cbm 6</strain>
    </source>
</reference>
<dbReference type="Gene3D" id="3.20.20.10">
    <property type="entry name" value="Alanine racemase"/>
    <property type="match status" value="1"/>
</dbReference>
<dbReference type="SUPFAM" id="SSF51419">
    <property type="entry name" value="PLP-binding barrel"/>
    <property type="match status" value="1"/>
</dbReference>